<dbReference type="PANTHER" id="PTHR21071">
    <property type="entry name" value="UDP-N-ACETYLENOLPYRUVOYLGLUCOSAMINE REDUCTASE"/>
    <property type="match status" value="1"/>
</dbReference>
<organism evidence="1 2">
    <name type="scientific">Candidatus Marithioploca araucensis</name>
    <dbReference type="NCBI Taxonomy" id="70273"/>
    <lineage>
        <taxon>Bacteria</taxon>
        <taxon>Pseudomonadati</taxon>
        <taxon>Pseudomonadota</taxon>
        <taxon>Gammaproteobacteria</taxon>
        <taxon>Thiotrichales</taxon>
        <taxon>Thiotrichaceae</taxon>
        <taxon>Candidatus Marithioploca</taxon>
    </lineage>
</organism>
<reference evidence="1" key="1">
    <citation type="submission" date="2023-06" db="EMBL/GenBank/DDBJ databases">
        <title>Uncultivated large filamentous bacteria from sulfidic sediments reveal new species and different genomic features in energy metabolism and defense.</title>
        <authorList>
            <person name="Fonseca A."/>
        </authorList>
    </citation>
    <scope>NUCLEOTIDE SEQUENCE</scope>
    <source>
        <strain evidence="1">HSG4</strain>
    </source>
</reference>
<evidence type="ECO:0000313" key="1">
    <source>
        <dbReference type="EMBL" id="MDM8562610.1"/>
    </source>
</evidence>
<evidence type="ECO:0008006" key="3">
    <source>
        <dbReference type="Google" id="ProtNLM"/>
    </source>
</evidence>
<protein>
    <recommendedName>
        <fullName evidence="3">UDP-N-acetylenolpyruvoylglucosamine reductase</fullName>
    </recommendedName>
</protein>
<dbReference type="PANTHER" id="PTHR21071:SF4">
    <property type="entry name" value="UDP-N-ACETYLENOLPYRUVOYLGLUCOSAMINE REDUCTASE"/>
    <property type="match status" value="1"/>
</dbReference>
<dbReference type="InterPro" id="IPR016167">
    <property type="entry name" value="FAD-bd_PCMH_sub1"/>
</dbReference>
<proteinExistence type="predicted"/>
<dbReference type="Proteomes" id="UP001171945">
    <property type="component" value="Unassembled WGS sequence"/>
</dbReference>
<feature type="non-terminal residue" evidence="1">
    <location>
        <position position="79"/>
    </location>
</feature>
<dbReference type="Gene3D" id="3.30.43.10">
    <property type="entry name" value="Uridine Diphospho-n-acetylenolpyruvylglucosamine Reductase, domain 2"/>
    <property type="match status" value="1"/>
</dbReference>
<sequence>MKPQFKFPIEMPFNLADLRGNLRHDEPMSKHTSWRVGGPAQWFYEPADLADLALFIQQLPKNIPIFWIGLGSNLLVRDG</sequence>
<evidence type="ECO:0000313" key="2">
    <source>
        <dbReference type="Proteomes" id="UP001171945"/>
    </source>
</evidence>
<dbReference type="SUPFAM" id="SSF56176">
    <property type="entry name" value="FAD-binding/transporter-associated domain-like"/>
    <property type="match status" value="1"/>
</dbReference>
<gene>
    <name evidence="1" type="ORF">QUF54_04575</name>
</gene>
<dbReference type="InterPro" id="IPR003170">
    <property type="entry name" value="MurB"/>
</dbReference>
<name>A0ABT7VSF9_9GAMM</name>
<comment type="caution">
    <text evidence="1">The sequence shown here is derived from an EMBL/GenBank/DDBJ whole genome shotgun (WGS) entry which is preliminary data.</text>
</comment>
<dbReference type="EMBL" id="JAUCGM010000219">
    <property type="protein sequence ID" value="MDM8562610.1"/>
    <property type="molecule type" value="Genomic_DNA"/>
</dbReference>
<dbReference type="InterPro" id="IPR036318">
    <property type="entry name" value="FAD-bd_PCMH-like_sf"/>
</dbReference>
<accession>A0ABT7VSF9</accession>
<keyword evidence="2" id="KW-1185">Reference proteome</keyword>